<organism evidence="1">
    <name type="scientific">bioreactor metagenome</name>
    <dbReference type="NCBI Taxonomy" id="1076179"/>
    <lineage>
        <taxon>unclassified sequences</taxon>
        <taxon>metagenomes</taxon>
        <taxon>ecological metagenomes</taxon>
    </lineage>
</organism>
<name>A0A645AUQ7_9ZZZZ</name>
<accession>A0A645AUQ7</accession>
<comment type="caution">
    <text evidence="1">The sequence shown here is derived from an EMBL/GenBank/DDBJ whole genome shotgun (WGS) entry which is preliminary data.</text>
</comment>
<proteinExistence type="predicted"/>
<reference evidence="1" key="1">
    <citation type="submission" date="2019-08" db="EMBL/GenBank/DDBJ databases">
        <authorList>
            <person name="Kucharzyk K."/>
            <person name="Murdoch R.W."/>
            <person name="Higgins S."/>
            <person name="Loffler F."/>
        </authorList>
    </citation>
    <scope>NUCLEOTIDE SEQUENCE</scope>
</reference>
<gene>
    <name evidence="1" type="ORF">SDC9_103676</name>
</gene>
<protein>
    <submittedName>
        <fullName evidence="1">Uncharacterized protein</fullName>
    </submittedName>
</protein>
<evidence type="ECO:0000313" key="1">
    <source>
        <dbReference type="EMBL" id="MPM56860.1"/>
    </source>
</evidence>
<sequence>MDVIGQNARGVIVHVLEAIRPRPQRRGLIHDRRRHIDISPRVSNSLNLHRNESSVPFRAQLNLKINRVALIALADGLLAGERILRGSAGLECNQPRANGKRFGGFDLSAERSANHGGFYDHLRNGDVQHACHAQAQVVGRL</sequence>
<dbReference type="AlphaFoldDB" id="A0A645AUQ7"/>
<dbReference type="EMBL" id="VSSQ01015966">
    <property type="protein sequence ID" value="MPM56860.1"/>
    <property type="molecule type" value="Genomic_DNA"/>
</dbReference>